<organism evidence="1">
    <name type="scientific">Arundo donax</name>
    <name type="common">Giant reed</name>
    <name type="synonym">Donax arundinaceus</name>
    <dbReference type="NCBI Taxonomy" id="35708"/>
    <lineage>
        <taxon>Eukaryota</taxon>
        <taxon>Viridiplantae</taxon>
        <taxon>Streptophyta</taxon>
        <taxon>Embryophyta</taxon>
        <taxon>Tracheophyta</taxon>
        <taxon>Spermatophyta</taxon>
        <taxon>Magnoliopsida</taxon>
        <taxon>Liliopsida</taxon>
        <taxon>Poales</taxon>
        <taxon>Poaceae</taxon>
        <taxon>PACMAD clade</taxon>
        <taxon>Arundinoideae</taxon>
        <taxon>Arundineae</taxon>
        <taxon>Arundo</taxon>
    </lineage>
</organism>
<sequence>MFHFNISGTCISSSVQCALRSVLLPDESEKKIRHTNVPGVPQCHFN</sequence>
<name>A0A0A9H0H7_ARUDO</name>
<protein>
    <submittedName>
        <fullName evidence="1">Uncharacterized protein</fullName>
    </submittedName>
</protein>
<reference evidence="1" key="2">
    <citation type="journal article" date="2015" name="Data Brief">
        <title>Shoot transcriptome of the giant reed, Arundo donax.</title>
        <authorList>
            <person name="Barrero R.A."/>
            <person name="Guerrero F.D."/>
            <person name="Moolhuijzen P."/>
            <person name="Goolsby J.A."/>
            <person name="Tidwell J."/>
            <person name="Bellgard S.E."/>
            <person name="Bellgard M.I."/>
        </authorList>
    </citation>
    <scope>NUCLEOTIDE SEQUENCE</scope>
    <source>
        <tissue evidence="1">Shoot tissue taken approximately 20 cm above the soil surface</tissue>
    </source>
</reference>
<accession>A0A0A9H0H7</accession>
<evidence type="ECO:0000313" key="1">
    <source>
        <dbReference type="EMBL" id="JAE30720.1"/>
    </source>
</evidence>
<proteinExistence type="predicted"/>
<reference evidence="1" key="1">
    <citation type="submission" date="2014-09" db="EMBL/GenBank/DDBJ databases">
        <authorList>
            <person name="Magalhaes I.L.F."/>
            <person name="Oliveira U."/>
            <person name="Santos F.R."/>
            <person name="Vidigal T.H.D.A."/>
            <person name="Brescovit A.D."/>
            <person name="Santos A.J."/>
        </authorList>
    </citation>
    <scope>NUCLEOTIDE SEQUENCE</scope>
    <source>
        <tissue evidence="1">Shoot tissue taken approximately 20 cm above the soil surface</tissue>
    </source>
</reference>
<dbReference type="AlphaFoldDB" id="A0A0A9H0H7"/>
<dbReference type="EMBL" id="GBRH01167176">
    <property type="protein sequence ID" value="JAE30720.1"/>
    <property type="molecule type" value="Transcribed_RNA"/>
</dbReference>